<dbReference type="Pfam" id="PF21317">
    <property type="entry name" value="BetaGal_ABD_1"/>
    <property type="match status" value="1"/>
</dbReference>
<dbReference type="InterPro" id="IPR001944">
    <property type="entry name" value="Glycoside_Hdrlase_35"/>
</dbReference>
<evidence type="ECO:0000259" key="1">
    <source>
        <dbReference type="Pfam" id="PF21317"/>
    </source>
</evidence>
<dbReference type="Proteomes" id="UP001153148">
    <property type="component" value="Unassembled WGS sequence"/>
</dbReference>
<accession>A0ABN7PGR3</accession>
<feature type="non-terminal residue" evidence="2">
    <location>
        <position position="212"/>
    </location>
</feature>
<dbReference type="InterPro" id="IPR048912">
    <property type="entry name" value="BetaGal1-like_ABD1"/>
</dbReference>
<dbReference type="EMBL" id="CAJPIN010052374">
    <property type="protein sequence ID" value="CAG2066285.1"/>
    <property type="molecule type" value="Genomic_DNA"/>
</dbReference>
<feature type="domain" description="Beta-galactosidase 1-like first all-beta" evidence="1">
    <location>
        <begin position="35"/>
        <end position="149"/>
    </location>
</feature>
<dbReference type="PANTHER" id="PTHR23421">
    <property type="entry name" value="BETA-GALACTOSIDASE RELATED"/>
    <property type="match status" value="1"/>
</dbReference>
<reference evidence="2" key="1">
    <citation type="submission" date="2021-03" db="EMBL/GenBank/DDBJ databases">
        <authorList>
            <person name="Tran Van P."/>
        </authorList>
    </citation>
    <scope>NUCLEOTIDE SEQUENCE</scope>
</reference>
<proteinExistence type="predicted"/>
<gene>
    <name evidence="2" type="ORF">TPAB3V08_LOCUS13228</name>
</gene>
<dbReference type="Gene3D" id="2.60.120.260">
    <property type="entry name" value="Galactose-binding domain-like"/>
    <property type="match status" value="1"/>
</dbReference>
<organism evidence="2 3">
    <name type="scientific">Timema podura</name>
    <name type="common">Walking stick</name>
    <dbReference type="NCBI Taxonomy" id="61482"/>
    <lineage>
        <taxon>Eukaryota</taxon>
        <taxon>Metazoa</taxon>
        <taxon>Ecdysozoa</taxon>
        <taxon>Arthropoda</taxon>
        <taxon>Hexapoda</taxon>
        <taxon>Insecta</taxon>
        <taxon>Pterygota</taxon>
        <taxon>Neoptera</taxon>
        <taxon>Polyneoptera</taxon>
        <taxon>Phasmatodea</taxon>
        <taxon>Timematodea</taxon>
        <taxon>Timematoidea</taxon>
        <taxon>Timematidae</taxon>
        <taxon>Timema</taxon>
    </lineage>
</organism>
<protein>
    <recommendedName>
        <fullName evidence="1">Beta-galactosidase 1-like first all-beta domain-containing protein</fullName>
    </recommendedName>
</protein>
<keyword evidence="3" id="KW-1185">Reference proteome</keyword>
<evidence type="ECO:0000313" key="2">
    <source>
        <dbReference type="EMBL" id="CAG2066285.1"/>
    </source>
</evidence>
<sequence>MFYCLIFSPCQPAEDRVTSDDVIAMELLDINEGNGQSYGFVVYRKTDLDIPENSILKIEGKVHDVGILLLDNVRQTEPLTDREQTRGFGYWETSDNQFSLKNEAVTGTLDIFVENWGRVNYGSSIDVFTEQKKGLWEGSVLLNDNTIHWLGNYSSSVQQHLGKEVRQSECLSGWGNVSTTGSANPTLYRATLDISETPSDTFINMSAWGKGN</sequence>
<evidence type="ECO:0000313" key="3">
    <source>
        <dbReference type="Proteomes" id="UP001153148"/>
    </source>
</evidence>
<name>A0ABN7PGR3_TIMPD</name>
<comment type="caution">
    <text evidence="2">The sequence shown here is derived from an EMBL/GenBank/DDBJ whole genome shotgun (WGS) entry which is preliminary data.</text>
</comment>